<protein>
    <recommendedName>
        <fullName evidence="1">DUF7482 domain-containing protein</fullName>
    </recommendedName>
</protein>
<dbReference type="Proteomes" id="UP001597059">
    <property type="component" value="Unassembled WGS sequence"/>
</dbReference>
<gene>
    <name evidence="2" type="ORF">ACFQ45_03485</name>
</gene>
<keyword evidence="3" id="KW-1185">Reference proteome</keyword>
<accession>A0ABW4AYS5</accession>
<evidence type="ECO:0000313" key="3">
    <source>
        <dbReference type="Proteomes" id="UP001597059"/>
    </source>
</evidence>
<organism evidence="2 3">
    <name type="scientific">Rhodanobacter aciditrophus</name>
    <dbReference type="NCBI Taxonomy" id="1623218"/>
    <lineage>
        <taxon>Bacteria</taxon>
        <taxon>Pseudomonadati</taxon>
        <taxon>Pseudomonadota</taxon>
        <taxon>Gammaproteobacteria</taxon>
        <taxon>Lysobacterales</taxon>
        <taxon>Rhodanobacteraceae</taxon>
        <taxon>Rhodanobacter</taxon>
    </lineage>
</organism>
<dbReference type="InterPro" id="IPR055905">
    <property type="entry name" value="DUF7482"/>
</dbReference>
<name>A0ABW4AYS5_9GAMM</name>
<evidence type="ECO:0000259" key="1">
    <source>
        <dbReference type="Pfam" id="PF24298"/>
    </source>
</evidence>
<comment type="caution">
    <text evidence="2">The sequence shown here is derived from an EMBL/GenBank/DDBJ whole genome shotgun (WGS) entry which is preliminary data.</text>
</comment>
<sequence>MKAFHYVLLVISVFGLSACSSLDKHPEYSLPMLSAWYNGQMVNYVTTDVSDADMAREMGANYAPRLRDAIPEYPKPPRQKTVLERVYGFPGGEQPNNVFGSAPSPVGYNSTDEQYSPVWHMYWVKWVDPSQAKVLTSEEAILDAEELGLVTIERTDIVVNCPIVSSPDKIEGTPSTAFLFWSFS</sequence>
<dbReference type="EMBL" id="JBHTMN010000004">
    <property type="protein sequence ID" value="MFD1382411.1"/>
    <property type="molecule type" value="Genomic_DNA"/>
</dbReference>
<proteinExistence type="predicted"/>
<dbReference type="PROSITE" id="PS51257">
    <property type="entry name" value="PROKAR_LIPOPROTEIN"/>
    <property type="match status" value="1"/>
</dbReference>
<dbReference type="RefSeq" id="WP_377365376.1">
    <property type="nucleotide sequence ID" value="NZ_JBHTMN010000004.1"/>
</dbReference>
<feature type="domain" description="DUF7482" evidence="1">
    <location>
        <begin position="38"/>
        <end position="168"/>
    </location>
</feature>
<reference evidence="3" key="1">
    <citation type="journal article" date="2019" name="Int. J. Syst. Evol. Microbiol.">
        <title>The Global Catalogue of Microorganisms (GCM) 10K type strain sequencing project: providing services to taxonomists for standard genome sequencing and annotation.</title>
        <authorList>
            <consortium name="The Broad Institute Genomics Platform"/>
            <consortium name="The Broad Institute Genome Sequencing Center for Infectious Disease"/>
            <person name="Wu L."/>
            <person name="Ma J."/>
        </authorList>
    </citation>
    <scope>NUCLEOTIDE SEQUENCE [LARGE SCALE GENOMIC DNA]</scope>
    <source>
        <strain evidence="3">JCM 30774</strain>
    </source>
</reference>
<evidence type="ECO:0000313" key="2">
    <source>
        <dbReference type="EMBL" id="MFD1382411.1"/>
    </source>
</evidence>
<dbReference type="Pfam" id="PF24298">
    <property type="entry name" value="DUF7482"/>
    <property type="match status" value="1"/>
</dbReference>